<dbReference type="PANTHER" id="PTHR35011">
    <property type="entry name" value="2,3-DIKETO-L-GULONATE TRAP TRANSPORTER SMALL PERMEASE PROTEIN YIAM"/>
    <property type="match status" value="1"/>
</dbReference>
<keyword evidence="2" id="KW-0813">Transport</keyword>
<evidence type="ECO:0000256" key="6">
    <source>
        <dbReference type="ARBA" id="ARBA00022989"/>
    </source>
</evidence>
<dbReference type="InterPro" id="IPR007387">
    <property type="entry name" value="TRAP_DctQ"/>
</dbReference>
<evidence type="ECO:0000256" key="4">
    <source>
        <dbReference type="ARBA" id="ARBA00022519"/>
    </source>
</evidence>
<evidence type="ECO:0000256" key="2">
    <source>
        <dbReference type="ARBA" id="ARBA00022448"/>
    </source>
</evidence>
<dbReference type="GO" id="GO:0005886">
    <property type="term" value="C:plasma membrane"/>
    <property type="evidence" value="ECO:0007669"/>
    <property type="project" value="UniProtKB-SubCell"/>
</dbReference>
<feature type="domain" description="Tripartite ATP-independent periplasmic transporters DctQ component" evidence="10">
    <location>
        <begin position="26"/>
        <end position="155"/>
    </location>
</feature>
<comment type="subcellular location">
    <subcellularLocation>
        <location evidence="1">Cell inner membrane</location>
        <topology evidence="1">Multi-pass membrane protein</topology>
    </subcellularLocation>
</comment>
<name>A0A653A956_UNCDX</name>
<dbReference type="InterPro" id="IPR055348">
    <property type="entry name" value="DctQ"/>
</dbReference>
<keyword evidence="3" id="KW-1003">Cell membrane</keyword>
<feature type="transmembrane region" description="Helical" evidence="9">
    <location>
        <begin position="43"/>
        <end position="65"/>
    </location>
</feature>
<evidence type="ECO:0000256" key="8">
    <source>
        <dbReference type="ARBA" id="ARBA00038436"/>
    </source>
</evidence>
<protein>
    <submittedName>
        <fullName evidence="11">Tripartite ATP-independent periplasmic transporter DctQ component</fullName>
    </submittedName>
</protein>
<feature type="transmembrane region" description="Helical" evidence="9">
    <location>
        <begin position="127"/>
        <end position="148"/>
    </location>
</feature>
<evidence type="ECO:0000256" key="3">
    <source>
        <dbReference type="ARBA" id="ARBA00022475"/>
    </source>
</evidence>
<accession>A0A653A956</accession>
<feature type="transmembrane region" description="Helical" evidence="9">
    <location>
        <begin position="85"/>
        <end position="106"/>
    </location>
</feature>
<dbReference type="GO" id="GO:0022857">
    <property type="term" value="F:transmembrane transporter activity"/>
    <property type="evidence" value="ECO:0007669"/>
    <property type="project" value="TreeGrafter"/>
</dbReference>
<proteinExistence type="inferred from homology"/>
<comment type="similarity">
    <text evidence="8">Belongs to the TRAP transporter small permease family.</text>
</comment>
<keyword evidence="7 9" id="KW-0472">Membrane</keyword>
<dbReference type="AlphaFoldDB" id="A0A653A956"/>
<evidence type="ECO:0000256" key="5">
    <source>
        <dbReference type="ARBA" id="ARBA00022692"/>
    </source>
</evidence>
<sequence>MSFLSRILEWLVDKLNALGAITLTGMMLMTCVDVVGRFFGHPVLGSVEIVGFLATLTVALALPYTHRMDGHIGVELFIRSVSPRIQAVVRLCTTLLALGLFAIVTWRMADYAQVMKASGQVSMNLRFPEYTIIYLVALAFLILTLVLIQDIVRCVNELRGES</sequence>
<dbReference type="GO" id="GO:0015740">
    <property type="term" value="P:C4-dicarboxylate transport"/>
    <property type="evidence" value="ECO:0007669"/>
    <property type="project" value="TreeGrafter"/>
</dbReference>
<dbReference type="Pfam" id="PF04290">
    <property type="entry name" value="DctQ"/>
    <property type="match status" value="1"/>
</dbReference>
<feature type="transmembrane region" description="Helical" evidence="9">
    <location>
        <begin position="15"/>
        <end position="36"/>
    </location>
</feature>
<evidence type="ECO:0000256" key="1">
    <source>
        <dbReference type="ARBA" id="ARBA00004429"/>
    </source>
</evidence>
<evidence type="ECO:0000256" key="9">
    <source>
        <dbReference type="SAM" id="Phobius"/>
    </source>
</evidence>
<evidence type="ECO:0000256" key="7">
    <source>
        <dbReference type="ARBA" id="ARBA00023136"/>
    </source>
</evidence>
<gene>
    <name evidence="11" type="ORF">TRIP_B330344</name>
</gene>
<keyword evidence="6 9" id="KW-1133">Transmembrane helix</keyword>
<keyword evidence="5 9" id="KW-0812">Transmembrane</keyword>
<dbReference type="PANTHER" id="PTHR35011:SF10">
    <property type="entry name" value="TRAP TRANSPORTER SMALL PERMEASE PROTEIN"/>
    <property type="match status" value="1"/>
</dbReference>
<reference evidence="11" key="1">
    <citation type="submission" date="2018-07" db="EMBL/GenBank/DDBJ databases">
        <authorList>
            <consortium name="Genoscope - CEA"/>
            <person name="William W."/>
        </authorList>
    </citation>
    <scope>NUCLEOTIDE SEQUENCE</scope>
    <source>
        <strain evidence="11">IK1</strain>
    </source>
</reference>
<keyword evidence="4" id="KW-0997">Cell inner membrane</keyword>
<evidence type="ECO:0000313" key="11">
    <source>
        <dbReference type="EMBL" id="VBB44172.1"/>
    </source>
</evidence>
<dbReference type="EMBL" id="UPXX01000027">
    <property type="protein sequence ID" value="VBB44172.1"/>
    <property type="molecule type" value="Genomic_DNA"/>
</dbReference>
<organism evidence="11">
    <name type="scientific">Uncultured Desulfatiglans sp</name>
    <dbReference type="NCBI Taxonomy" id="1748965"/>
    <lineage>
        <taxon>Bacteria</taxon>
        <taxon>Pseudomonadati</taxon>
        <taxon>Thermodesulfobacteriota</taxon>
        <taxon>Desulfobacteria</taxon>
        <taxon>Desulfatiglandales</taxon>
        <taxon>Desulfatiglandaceae</taxon>
        <taxon>Desulfatiglans</taxon>
        <taxon>environmental samples</taxon>
    </lineage>
</organism>
<evidence type="ECO:0000259" key="10">
    <source>
        <dbReference type="Pfam" id="PF04290"/>
    </source>
</evidence>